<dbReference type="Pfam" id="PF00119">
    <property type="entry name" value="ATP-synt_A"/>
    <property type="match status" value="1"/>
</dbReference>
<keyword evidence="11" id="KW-1003">Cell membrane</keyword>
<feature type="transmembrane region" description="Helical" evidence="11">
    <location>
        <begin position="223"/>
        <end position="246"/>
    </location>
</feature>
<evidence type="ECO:0000256" key="7">
    <source>
        <dbReference type="ARBA" id="ARBA00022989"/>
    </source>
</evidence>
<dbReference type="AlphaFoldDB" id="A0A6I8M7T8"/>
<dbReference type="PRINTS" id="PR00123">
    <property type="entry name" value="ATPASEA"/>
</dbReference>
<dbReference type="PANTHER" id="PTHR42823:SF3">
    <property type="entry name" value="ATP SYNTHASE SUBUNIT A, CHLOROPLASTIC"/>
    <property type="match status" value="1"/>
</dbReference>
<dbReference type="PROSITE" id="PS00449">
    <property type="entry name" value="ATPASE_A"/>
    <property type="match status" value="1"/>
</dbReference>
<feature type="transmembrane region" description="Helical" evidence="11">
    <location>
        <begin position="122"/>
        <end position="144"/>
    </location>
</feature>
<dbReference type="InterPro" id="IPR035908">
    <property type="entry name" value="F0_ATP_A_sf"/>
</dbReference>
<evidence type="ECO:0000256" key="5">
    <source>
        <dbReference type="ARBA" id="ARBA00022692"/>
    </source>
</evidence>
<proteinExistence type="inferred from homology"/>
<gene>
    <name evidence="11" type="primary">atpB</name>
    <name evidence="13" type="ORF">OMES3154_00147</name>
</gene>
<dbReference type="GO" id="GO:0005886">
    <property type="term" value="C:plasma membrane"/>
    <property type="evidence" value="ECO:0007669"/>
    <property type="project" value="UniProtKB-SubCell"/>
</dbReference>
<evidence type="ECO:0000256" key="2">
    <source>
        <dbReference type="ARBA" id="ARBA00006810"/>
    </source>
</evidence>
<organism evidence="13 14">
    <name type="scientific">Oceanivirga miroungae</name>
    <dbReference type="NCBI Taxonomy" id="1130046"/>
    <lineage>
        <taxon>Bacteria</taxon>
        <taxon>Fusobacteriati</taxon>
        <taxon>Fusobacteriota</taxon>
        <taxon>Fusobacteriia</taxon>
        <taxon>Fusobacteriales</taxon>
        <taxon>Leptotrichiaceae</taxon>
        <taxon>Oceanivirga</taxon>
    </lineage>
</organism>
<reference evidence="13 14" key="1">
    <citation type="submission" date="2019-10" db="EMBL/GenBank/DDBJ databases">
        <authorList>
            <person name="Blom J."/>
        </authorList>
    </citation>
    <scope>NUCLEOTIDE SEQUENCE [LARGE SCALE GENOMIC DNA]</scope>
    <source>
        <strain evidence="13 14">ES3154-GLU</strain>
    </source>
</reference>
<dbReference type="EMBL" id="CABWIB010000001">
    <property type="protein sequence ID" value="VWL84890.1"/>
    <property type="molecule type" value="Genomic_DNA"/>
</dbReference>
<keyword evidence="4 11" id="KW-0138">CF(0)</keyword>
<feature type="transmembrane region" description="Helical" evidence="11">
    <location>
        <begin position="12"/>
        <end position="36"/>
    </location>
</feature>
<keyword evidence="14" id="KW-1185">Reference proteome</keyword>
<dbReference type="NCBIfam" id="TIGR01131">
    <property type="entry name" value="ATP_synt_6_or_A"/>
    <property type="match status" value="1"/>
</dbReference>
<comment type="similarity">
    <text evidence="2 11 12">Belongs to the ATPase A chain family.</text>
</comment>
<evidence type="ECO:0000256" key="12">
    <source>
        <dbReference type="RuleBase" id="RU000483"/>
    </source>
</evidence>
<sequence>MLKKPFVRISMIFIGVTILVNGILALISTYLPISFLKPKDIIEGPKIFAKFNLLGINIYINQTILNTWILMLLMIVILYLGTRKLSVEKPGVMQLILEELYNFIDEQFLANFKNYKKTFMPLFSALFSFLLLANLSSFLFPFIWMKETHGNITKIVPFFRTPTADINTTVGLALIVTITFIGCGIYKNGVIGIIRDLSKPFVLMFPINLIGELAKPINISMRLFGNMFAGIVIVGLLYGISLNNILSSWTGNMLNGSFSFAVMWPGFLQLYLDLFIGALQAFVFTVLSSVYVQQALLGDEDDEN</sequence>
<comment type="subcellular location">
    <subcellularLocation>
        <location evidence="11 12">Cell membrane</location>
        <topology evidence="11 12">Multi-pass membrane protein</topology>
    </subcellularLocation>
    <subcellularLocation>
        <location evidence="1">Membrane</location>
        <topology evidence="1">Multi-pass membrane protein</topology>
    </subcellularLocation>
</comment>
<feature type="transmembrane region" description="Helical" evidence="11">
    <location>
        <begin position="266"/>
        <end position="287"/>
    </location>
</feature>
<dbReference type="SUPFAM" id="SSF81336">
    <property type="entry name" value="F1F0 ATP synthase subunit A"/>
    <property type="match status" value="1"/>
</dbReference>
<evidence type="ECO:0000256" key="6">
    <source>
        <dbReference type="ARBA" id="ARBA00022781"/>
    </source>
</evidence>
<keyword evidence="6 11" id="KW-0375">Hydrogen ion transport</keyword>
<dbReference type="Gene3D" id="1.20.120.220">
    <property type="entry name" value="ATP synthase, F0 complex, subunit A"/>
    <property type="match status" value="1"/>
</dbReference>
<comment type="function">
    <text evidence="11 12">Key component of the proton channel; it plays a direct role in the translocation of protons across the membrane.</text>
</comment>
<evidence type="ECO:0000256" key="11">
    <source>
        <dbReference type="HAMAP-Rule" id="MF_01393"/>
    </source>
</evidence>
<keyword evidence="8 11" id="KW-0406">Ion transport</keyword>
<name>A0A6I8M7T8_9FUSO</name>
<evidence type="ECO:0000313" key="13">
    <source>
        <dbReference type="EMBL" id="VWL84890.1"/>
    </source>
</evidence>
<dbReference type="InterPro" id="IPR023011">
    <property type="entry name" value="ATP_synth_F0_asu_AS"/>
</dbReference>
<keyword evidence="7 11" id="KW-1133">Transmembrane helix</keyword>
<keyword evidence="5 11" id="KW-0812">Transmembrane</keyword>
<evidence type="ECO:0000256" key="4">
    <source>
        <dbReference type="ARBA" id="ARBA00022547"/>
    </source>
</evidence>
<dbReference type="GO" id="GO:0045259">
    <property type="term" value="C:proton-transporting ATP synthase complex"/>
    <property type="evidence" value="ECO:0007669"/>
    <property type="project" value="UniProtKB-KW"/>
</dbReference>
<dbReference type="InterPro" id="IPR000568">
    <property type="entry name" value="ATP_synth_F0_asu"/>
</dbReference>
<feature type="transmembrane region" description="Helical" evidence="11">
    <location>
        <begin position="164"/>
        <end position="186"/>
    </location>
</feature>
<dbReference type="PANTHER" id="PTHR42823">
    <property type="entry name" value="ATP SYNTHASE SUBUNIT A, CHLOROPLASTIC"/>
    <property type="match status" value="1"/>
</dbReference>
<evidence type="ECO:0000256" key="3">
    <source>
        <dbReference type="ARBA" id="ARBA00022448"/>
    </source>
</evidence>
<keyword evidence="9 11" id="KW-0472">Membrane</keyword>
<protein>
    <recommendedName>
        <fullName evidence="11 12">ATP synthase subunit a</fullName>
    </recommendedName>
    <alternativeName>
        <fullName evidence="11">ATP synthase F0 sector subunit a</fullName>
    </alternativeName>
    <alternativeName>
        <fullName evidence="11">F-ATPase subunit 6</fullName>
    </alternativeName>
</protein>
<dbReference type="HAMAP" id="MF_01393">
    <property type="entry name" value="ATP_synth_a_bact"/>
    <property type="match status" value="1"/>
</dbReference>
<evidence type="ECO:0000256" key="9">
    <source>
        <dbReference type="ARBA" id="ARBA00023136"/>
    </source>
</evidence>
<evidence type="ECO:0000313" key="14">
    <source>
        <dbReference type="Proteomes" id="UP000419017"/>
    </source>
</evidence>
<evidence type="ECO:0000256" key="1">
    <source>
        <dbReference type="ARBA" id="ARBA00004141"/>
    </source>
</evidence>
<evidence type="ECO:0000256" key="10">
    <source>
        <dbReference type="ARBA" id="ARBA00023310"/>
    </source>
</evidence>
<feature type="transmembrane region" description="Helical" evidence="11">
    <location>
        <begin position="56"/>
        <end position="80"/>
    </location>
</feature>
<evidence type="ECO:0000256" key="8">
    <source>
        <dbReference type="ARBA" id="ARBA00023065"/>
    </source>
</evidence>
<accession>A0A6I8M7T8</accession>
<dbReference type="CDD" id="cd00310">
    <property type="entry name" value="ATP-synt_Fo_a_6"/>
    <property type="match status" value="1"/>
</dbReference>
<dbReference type="GO" id="GO:0042777">
    <property type="term" value="P:proton motive force-driven plasma membrane ATP synthesis"/>
    <property type="evidence" value="ECO:0007669"/>
    <property type="project" value="TreeGrafter"/>
</dbReference>
<dbReference type="GO" id="GO:0046933">
    <property type="term" value="F:proton-transporting ATP synthase activity, rotational mechanism"/>
    <property type="evidence" value="ECO:0007669"/>
    <property type="project" value="UniProtKB-UniRule"/>
</dbReference>
<keyword evidence="3 11" id="KW-0813">Transport</keyword>
<keyword evidence="10 11" id="KW-0066">ATP synthesis</keyword>
<dbReference type="Proteomes" id="UP000419017">
    <property type="component" value="Unassembled WGS sequence"/>
</dbReference>
<dbReference type="InterPro" id="IPR045082">
    <property type="entry name" value="ATP_syn_F0_a_bact/chloroplast"/>
</dbReference>